<proteinExistence type="predicted"/>
<dbReference type="PROSITE" id="PS50887">
    <property type="entry name" value="GGDEF"/>
    <property type="match status" value="1"/>
</dbReference>
<evidence type="ECO:0000313" key="4">
    <source>
        <dbReference type="EMBL" id="RJK92764.1"/>
    </source>
</evidence>
<dbReference type="InterPro" id="IPR035919">
    <property type="entry name" value="EAL_sf"/>
</dbReference>
<dbReference type="NCBIfam" id="TIGR00254">
    <property type="entry name" value="GGDEF"/>
    <property type="match status" value="1"/>
</dbReference>
<dbReference type="InterPro" id="IPR000160">
    <property type="entry name" value="GGDEF_dom"/>
</dbReference>
<keyword evidence="1" id="KW-0812">Transmembrane</keyword>
<dbReference type="Pfam" id="PF00990">
    <property type="entry name" value="GGDEF"/>
    <property type="match status" value="1"/>
</dbReference>
<feature type="transmembrane region" description="Helical" evidence="1">
    <location>
        <begin position="155"/>
        <end position="174"/>
    </location>
</feature>
<name>A0A3A3ZCR4_9ACTN</name>
<organism evidence="4 5">
    <name type="scientific">Vallicoccus soli</name>
    <dbReference type="NCBI Taxonomy" id="2339232"/>
    <lineage>
        <taxon>Bacteria</taxon>
        <taxon>Bacillati</taxon>
        <taxon>Actinomycetota</taxon>
        <taxon>Actinomycetes</taxon>
        <taxon>Motilibacterales</taxon>
        <taxon>Vallicoccaceae</taxon>
        <taxon>Vallicoccus</taxon>
    </lineage>
</organism>
<evidence type="ECO:0000256" key="1">
    <source>
        <dbReference type="SAM" id="Phobius"/>
    </source>
</evidence>
<accession>A0A3A3ZCR4</accession>
<keyword evidence="1" id="KW-1133">Transmembrane helix</keyword>
<evidence type="ECO:0000259" key="3">
    <source>
        <dbReference type="PROSITE" id="PS50887"/>
    </source>
</evidence>
<gene>
    <name evidence="4" type="ORF">D5H78_18035</name>
</gene>
<dbReference type="Gene3D" id="3.20.20.450">
    <property type="entry name" value="EAL domain"/>
    <property type="match status" value="1"/>
</dbReference>
<feature type="domain" description="EAL" evidence="2">
    <location>
        <begin position="364"/>
        <end position="617"/>
    </location>
</feature>
<dbReference type="SUPFAM" id="SSF141868">
    <property type="entry name" value="EAL domain-like"/>
    <property type="match status" value="1"/>
</dbReference>
<dbReference type="SMART" id="SM00052">
    <property type="entry name" value="EAL"/>
    <property type="match status" value="1"/>
</dbReference>
<dbReference type="InterPro" id="IPR050706">
    <property type="entry name" value="Cyclic-di-GMP_PDE-like"/>
</dbReference>
<evidence type="ECO:0000313" key="5">
    <source>
        <dbReference type="Proteomes" id="UP000265614"/>
    </source>
</evidence>
<dbReference type="CDD" id="cd01949">
    <property type="entry name" value="GGDEF"/>
    <property type="match status" value="1"/>
</dbReference>
<feature type="transmembrane region" description="Helical" evidence="1">
    <location>
        <begin position="56"/>
        <end position="75"/>
    </location>
</feature>
<dbReference type="PROSITE" id="PS50883">
    <property type="entry name" value="EAL"/>
    <property type="match status" value="1"/>
</dbReference>
<dbReference type="EMBL" id="QZEZ01000012">
    <property type="protein sequence ID" value="RJK92764.1"/>
    <property type="molecule type" value="Genomic_DNA"/>
</dbReference>
<dbReference type="SMART" id="SM00267">
    <property type="entry name" value="GGDEF"/>
    <property type="match status" value="1"/>
</dbReference>
<keyword evidence="5" id="KW-1185">Reference proteome</keyword>
<dbReference type="SUPFAM" id="SSF55073">
    <property type="entry name" value="Nucleotide cyclase"/>
    <property type="match status" value="1"/>
</dbReference>
<dbReference type="RefSeq" id="WP_119951899.1">
    <property type="nucleotide sequence ID" value="NZ_QZEZ01000012.1"/>
</dbReference>
<evidence type="ECO:0000259" key="2">
    <source>
        <dbReference type="PROSITE" id="PS50883"/>
    </source>
</evidence>
<dbReference type="InterPro" id="IPR029787">
    <property type="entry name" value="Nucleotide_cyclase"/>
</dbReference>
<feature type="transmembrane region" description="Helical" evidence="1">
    <location>
        <begin position="82"/>
        <end position="102"/>
    </location>
</feature>
<comment type="caution">
    <text evidence="4">The sequence shown here is derived from an EMBL/GenBank/DDBJ whole genome shotgun (WGS) entry which is preliminary data.</text>
</comment>
<dbReference type="CDD" id="cd01948">
    <property type="entry name" value="EAL"/>
    <property type="match status" value="1"/>
</dbReference>
<feature type="domain" description="GGDEF" evidence="3">
    <location>
        <begin position="215"/>
        <end position="355"/>
    </location>
</feature>
<sequence>MTTPAPAPRRPALRARHRAAVDLALSATQVVRLYHGVGAAALLLGLALPDLGQSRAVMAGLAAAMLLVTLVLAVRPRPLSRVACHVACTAGVVSPCLLVATGGDGPVGAAYGTYLVWTTLFAATFFSPRATAAYAALGVAGLAAAGSAAHPPATAVLLAVVTTSAVGAVTLVTARVAAARALGLITDPVTTLLDGRGLPPALERELARTEDEGAGPLAVLVVSVDRFRDVNDAFGHRHGDDVLSGVARALLQLPVEPLLVARLAGDEFVLAARPSRALPRTGLTGAEWAAALAERLRTAVAGPYRVRDVDVTLETSVGCVLAPQHGRTAETLLRRAERAVLEAKAQGLGVQVWQPAPDTASATDMLLLAELRGAGERGELRLRYQPQCEAATGRLRGLEALVRWQHPRLGLLSPASFVELAERTDTIVDLTDWVLAEAARQCRAWRDQGLDLEVSVNVSTRVLHGGALVPQLRSVLAEHGLPPSALRLEITETTVLRRPERAALVLGQLRELGVAVSVDDFGTGYTSLAMLSELPLDELKLDARFVSGLLTRPADAAIATSVLELAHRLGLVTVAEGVEDEETAEELRRIGYDTLQGYLFAPPLDPAALPLWLRAREAAAASPLP</sequence>
<dbReference type="OrthoDB" id="23692at2"/>
<feature type="transmembrane region" description="Helical" evidence="1">
    <location>
        <begin position="133"/>
        <end position="149"/>
    </location>
</feature>
<feature type="transmembrane region" description="Helical" evidence="1">
    <location>
        <begin position="21"/>
        <end position="44"/>
    </location>
</feature>
<dbReference type="GO" id="GO:0071111">
    <property type="term" value="F:cyclic-guanylate-specific phosphodiesterase activity"/>
    <property type="evidence" value="ECO:0007669"/>
    <property type="project" value="InterPro"/>
</dbReference>
<dbReference type="Proteomes" id="UP000265614">
    <property type="component" value="Unassembled WGS sequence"/>
</dbReference>
<dbReference type="InterPro" id="IPR001633">
    <property type="entry name" value="EAL_dom"/>
</dbReference>
<reference evidence="4 5" key="1">
    <citation type="submission" date="2018-09" db="EMBL/GenBank/DDBJ databases">
        <title>YIM 75000 draft genome.</title>
        <authorList>
            <person name="Tang S."/>
            <person name="Feng Y."/>
        </authorList>
    </citation>
    <scope>NUCLEOTIDE SEQUENCE [LARGE SCALE GENOMIC DNA]</scope>
    <source>
        <strain evidence="4 5">YIM 75000</strain>
    </source>
</reference>
<dbReference type="PANTHER" id="PTHR33121">
    <property type="entry name" value="CYCLIC DI-GMP PHOSPHODIESTERASE PDEF"/>
    <property type="match status" value="1"/>
</dbReference>
<dbReference type="Pfam" id="PF00563">
    <property type="entry name" value="EAL"/>
    <property type="match status" value="1"/>
</dbReference>
<dbReference type="AlphaFoldDB" id="A0A3A3ZCR4"/>
<dbReference type="Gene3D" id="3.30.70.270">
    <property type="match status" value="1"/>
</dbReference>
<dbReference type="PANTHER" id="PTHR33121:SF71">
    <property type="entry name" value="OXYGEN SENSOR PROTEIN DOSP"/>
    <property type="match status" value="1"/>
</dbReference>
<protein>
    <submittedName>
        <fullName evidence="4">Bifunctional diguanylate cyclase/phosphodiesterase</fullName>
    </submittedName>
</protein>
<keyword evidence="1" id="KW-0472">Membrane</keyword>
<dbReference type="InterPro" id="IPR043128">
    <property type="entry name" value="Rev_trsase/Diguanyl_cyclase"/>
</dbReference>